<organism evidence="2 3">
    <name type="scientific">Psilocybe cf. subviscida</name>
    <dbReference type="NCBI Taxonomy" id="2480587"/>
    <lineage>
        <taxon>Eukaryota</taxon>
        <taxon>Fungi</taxon>
        <taxon>Dikarya</taxon>
        <taxon>Basidiomycota</taxon>
        <taxon>Agaricomycotina</taxon>
        <taxon>Agaricomycetes</taxon>
        <taxon>Agaricomycetidae</taxon>
        <taxon>Agaricales</taxon>
        <taxon>Agaricineae</taxon>
        <taxon>Strophariaceae</taxon>
        <taxon>Psilocybe</taxon>
    </lineage>
</organism>
<reference evidence="2 3" key="1">
    <citation type="journal article" date="2020" name="ISME J.">
        <title>Uncovering the hidden diversity of litter-decomposition mechanisms in mushroom-forming fungi.</title>
        <authorList>
            <person name="Floudas D."/>
            <person name="Bentzer J."/>
            <person name="Ahren D."/>
            <person name="Johansson T."/>
            <person name="Persson P."/>
            <person name="Tunlid A."/>
        </authorList>
    </citation>
    <scope>NUCLEOTIDE SEQUENCE [LARGE SCALE GENOMIC DNA]</scope>
    <source>
        <strain evidence="2 3">CBS 101986</strain>
    </source>
</reference>
<sequence>MFSYPIVSYPAIKSISESFIINSGVNLPGFLLNLLHNPAYKDDQCTLDIIKNARGIVDGFNLHMPSRELLLAWAHTVVKKAYSAEIKELIGNEEWHFNAGQTLASQIQEFRIEDLAAKMQKLAPELWGILDLLLMGERKLANDTLDAMDVDTPEDLEGGTARTEHDKSSALCTIKKVVMISIMMQNRNAKCNALESVFGIFLHSTCTPEKVISALAHMGISISGSAILAAVKSLSEETRDTLREMGQTLLVGYAYDNFDANFKVLVPTIEKSGDTLTHLTSGCLIMLEHGVTQEDLKCSEELWTKSTLNPKNKNTNLPETCSDLVMLHPETDHPSGLVRRQCYNAWKFREDLFKYGPEYFREFKNDTPEVIDGIPVVKMRYAPARAMDHNESTYAGNISVINDLLAQGGVADPETLTDTQRKFVKNISLIKYVVLFFGDLATFERVAGVLRRRCIEANPYRRFQFVVFVMGLFHLKMAAADALWRLFIEPKTSRQDPNSLMSFVAKLRPRETGKIGSGPGFRQMHEVILYSSTALRLDAWATEIKVRAGQKALEDAEKLLATGKVKTLDEALKAQPPGLASLEEYATACPTQDEIFKFSEHLACHYVAGGEFVDIFSLRKRSPSGKPRDAQRENIVLMHQYFLLYEEMSYAMNQGDIGRVETLFPAWISIFRGVGKHKYAAHMSHFLTELHFVYPPQLRHAIRYNILVNPTGKPGAFRGVDWVEESMINLFTKVTYGGAGSNYTKERVIRESPLIQIFRSCHENIERNFVVTSTLGRKHAPPDLKLTLKRTTDYMAEKKVNFYSPGRVAVFTVKNALDLGQHLVFNLGDVPDVDGEEQIDQAITDEDLEVEND</sequence>
<gene>
    <name evidence="2" type="ORF">D9619_013000</name>
</gene>
<dbReference type="EMBL" id="JAACJJ010000046">
    <property type="protein sequence ID" value="KAF5313897.1"/>
    <property type="molecule type" value="Genomic_DNA"/>
</dbReference>
<dbReference type="OrthoDB" id="4743193at2759"/>
<dbReference type="InterPro" id="IPR046496">
    <property type="entry name" value="DUF6589"/>
</dbReference>
<feature type="domain" description="DUF6589" evidence="1">
    <location>
        <begin position="329"/>
        <end position="779"/>
    </location>
</feature>
<protein>
    <recommendedName>
        <fullName evidence="1">DUF6589 domain-containing protein</fullName>
    </recommendedName>
</protein>
<evidence type="ECO:0000259" key="1">
    <source>
        <dbReference type="Pfam" id="PF20231"/>
    </source>
</evidence>
<name>A0A8H5B182_9AGAR</name>
<keyword evidence="3" id="KW-1185">Reference proteome</keyword>
<accession>A0A8H5B182</accession>
<evidence type="ECO:0000313" key="3">
    <source>
        <dbReference type="Proteomes" id="UP000567179"/>
    </source>
</evidence>
<dbReference type="Pfam" id="PF20231">
    <property type="entry name" value="DUF6589"/>
    <property type="match status" value="1"/>
</dbReference>
<dbReference type="Proteomes" id="UP000567179">
    <property type="component" value="Unassembled WGS sequence"/>
</dbReference>
<evidence type="ECO:0000313" key="2">
    <source>
        <dbReference type="EMBL" id="KAF5313897.1"/>
    </source>
</evidence>
<proteinExistence type="predicted"/>
<dbReference type="AlphaFoldDB" id="A0A8H5B182"/>
<comment type="caution">
    <text evidence="2">The sequence shown here is derived from an EMBL/GenBank/DDBJ whole genome shotgun (WGS) entry which is preliminary data.</text>
</comment>